<dbReference type="InterPro" id="IPR036388">
    <property type="entry name" value="WH-like_DNA-bd_sf"/>
</dbReference>
<dbReference type="AlphaFoldDB" id="A0A5C6DE76"/>
<feature type="domain" description="RNA polymerase sigma-70 ECF-like HTH" evidence="4">
    <location>
        <begin position="11"/>
        <end position="197"/>
    </location>
</feature>
<sequence length="203" mass="22725">MGFQYFGCPTMSDVTQILRQIEDGDGHAAEKLLPVVYDELRKLAATRMASENPGQTLQPTALVHEAYIRLVDTQQAKHWDSRGHFFAAAAEAMRRILVDHARRKKRPKHGGDRYRLGIDAVENQQCATIAENDTDEVIAVNDVLDQLASENPQAAALVKLRYFAGMSLSEAAKAVGITPARAVRQWTYAKSYLYCELQSTRKF</sequence>
<dbReference type="EMBL" id="SJPV01000010">
    <property type="protein sequence ID" value="TWU33219.1"/>
    <property type="molecule type" value="Genomic_DNA"/>
</dbReference>
<dbReference type="GO" id="GO:0016987">
    <property type="term" value="F:sigma factor activity"/>
    <property type="evidence" value="ECO:0007669"/>
    <property type="project" value="UniProtKB-KW"/>
</dbReference>
<comment type="caution">
    <text evidence="5">The sequence shown here is derived from an EMBL/GenBank/DDBJ whole genome shotgun (WGS) entry which is preliminary data.</text>
</comment>
<keyword evidence="3" id="KW-0804">Transcription</keyword>
<keyword evidence="6" id="KW-1185">Reference proteome</keyword>
<dbReference type="PANTHER" id="PTHR43133:SF39">
    <property type="entry name" value="SIMILAR TO RNA POLYMERASE SIGMA-E FACTOR"/>
    <property type="match status" value="1"/>
</dbReference>
<dbReference type="InterPro" id="IPR013324">
    <property type="entry name" value="RNA_pol_sigma_r3/r4-like"/>
</dbReference>
<dbReference type="Pfam" id="PF07638">
    <property type="entry name" value="Sigma70_ECF"/>
    <property type="match status" value="1"/>
</dbReference>
<dbReference type="Proteomes" id="UP000319143">
    <property type="component" value="Unassembled WGS sequence"/>
</dbReference>
<evidence type="ECO:0000256" key="3">
    <source>
        <dbReference type="ARBA" id="ARBA00023163"/>
    </source>
</evidence>
<dbReference type="InterPro" id="IPR053812">
    <property type="entry name" value="HTH_Sigma70_ECF-like"/>
</dbReference>
<keyword evidence="2" id="KW-0731">Sigma factor</keyword>
<gene>
    <name evidence="5" type="ORF">Poly41_49710</name>
</gene>
<dbReference type="InterPro" id="IPR039425">
    <property type="entry name" value="RNA_pol_sigma-70-like"/>
</dbReference>
<dbReference type="PANTHER" id="PTHR43133">
    <property type="entry name" value="RNA POLYMERASE ECF-TYPE SIGMA FACTO"/>
    <property type="match status" value="1"/>
</dbReference>
<dbReference type="SUPFAM" id="SSF88659">
    <property type="entry name" value="Sigma3 and sigma4 domains of RNA polymerase sigma factors"/>
    <property type="match status" value="1"/>
</dbReference>
<proteinExistence type="predicted"/>
<name>A0A5C6DE76_9BACT</name>
<keyword evidence="1" id="KW-0805">Transcription regulation</keyword>
<dbReference type="NCBIfam" id="TIGR02999">
    <property type="entry name" value="Sig-70_X6"/>
    <property type="match status" value="1"/>
</dbReference>
<protein>
    <submittedName>
        <fullName evidence="5">ECF sigma factor</fullName>
    </submittedName>
</protein>
<evidence type="ECO:0000313" key="6">
    <source>
        <dbReference type="Proteomes" id="UP000319143"/>
    </source>
</evidence>
<evidence type="ECO:0000259" key="4">
    <source>
        <dbReference type="Pfam" id="PF07638"/>
    </source>
</evidence>
<organism evidence="5 6">
    <name type="scientific">Novipirellula artificiosorum</name>
    <dbReference type="NCBI Taxonomy" id="2528016"/>
    <lineage>
        <taxon>Bacteria</taxon>
        <taxon>Pseudomonadati</taxon>
        <taxon>Planctomycetota</taxon>
        <taxon>Planctomycetia</taxon>
        <taxon>Pirellulales</taxon>
        <taxon>Pirellulaceae</taxon>
        <taxon>Novipirellula</taxon>
    </lineage>
</organism>
<evidence type="ECO:0000256" key="1">
    <source>
        <dbReference type="ARBA" id="ARBA00023015"/>
    </source>
</evidence>
<dbReference type="Gene3D" id="1.10.10.10">
    <property type="entry name" value="Winged helix-like DNA-binding domain superfamily/Winged helix DNA-binding domain"/>
    <property type="match status" value="1"/>
</dbReference>
<evidence type="ECO:0000313" key="5">
    <source>
        <dbReference type="EMBL" id="TWU33219.1"/>
    </source>
</evidence>
<evidence type="ECO:0000256" key="2">
    <source>
        <dbReference type="ARBA" id="ARBA00023082"/>
    </source>
</evidence>
<dbReference type="InterPro" id="IPR011517">
    <property type="entry name" value="RNA_pol_sigma70_ECF-like"/>
</dbReference>
<dbReference type="InterPro" id="IPR014284">
    <property type="entry name" value="RNA_pol_sigma-70_dom"/>
</dbReference>
<dbReference type="GO" id="GO:0006352">
    <property type="term" value="P:DNA-templated transcription initiation"/>
    <property type="evidence" value="ECO:0007669"/>
    <property type="project" value="InterPro"/>
</dbReference>
<reference evidence="5 6" key="1">
    <citation type="submission" date="2019-02" db="EMBL/GenBank/DDBJ databases">
        <title>Deep-cultivation of Planctomycetes and their phenomic and genomic characterization uncovers novel biology.</title>
        <authorList>
            <person name="Wiegand S."/>
            <person name="Jogler M."/>
            <person name="Boedeker C."/>
            <person name="Pinto D."/>
            <person name="Vollmers J."/>
            <person name="Rivas-Marin E."/>
            <person name="Kohn T."/>
            <person name="Peeters S.H."/>
            <person name="Heuer A."/>
            <person name="Rast P."/>
            <person name="Oberbeckmann S."/>
            <person name="Bunk B."/>
            <person name="Jeske O."/>
            <person name="Meyerdierks A."/>
            <person name="Storesund J.E."/>
            <person name="Kallscheuer N."/>
            <person name="Luecker S."/>
            <person name="Lage O.M."/>
            <person name="Pohl T."/>
            <person name="Merkel B.J."/>
            <person name="Hornburger P."/>
            <person name="Mueller R.-W."/>
            <person name="Bruemmer F."/>
            <person name="Labrenz M."/>
            <person name="Spormann A.M."/>
            <person name="Op Den Camp H."/>
            <person name="Overmann J."/>
            <person name="Amann R."/>
            <person name="Jetten M.S.M."/>
            <person name="Mascher T."/>
            <person name="Medema M.H."/>
            <person name="Devos D.P."/>
            <person name="Kaster A.-K."/>
            <person name="Ovreas L."/>
            <person name="Rohde M."/>
            <person name="Galperin M.Y."/>
            <person name="Jogler C."/>
        </authorList>
    </citation>
    <scope>NUCLEOTIDE SEQUENCE [LARGE SCALE GENOMIC DNA]</scope>
    <source>
        <strain evidence="5 6">Poly41</strain>
    </source>
</reference>
<dbReference type="NCBIfam" id="TIGR02937">
    <property type="entry name" value="sigma70-ECF"/>
    <property type="match status" value="1"/>
</dbReference>
<accession>A0A5C6DE76</accession>